<proteinExistence type="predicted"/>
<feature type="chain" id="PRO_5019746944" description="Glycine-rich cell wall structural protein" evidence="1">
    <location>
        <begin position="24"/>
        <end position="539"/>
    </location>
</feature>
<organism evidence="2 3">
    <name type="scientific">Sphingomonas paeninsulae</name>
    <dbReference type="NCBI Taxonomy" id="2319844"/>
    <lineage>
        <taxon>Bacteria</taxon>
        <taxon>Pseudomonadati</taxon>
        <taxon>Pseudomonadota</taxon>
        <taxon>Alphaproteobacteria</taxon>
        <taxon>Sphingomonadales</taxon>
        <taxon>Sphingomonadaceae</taxon>
        <taxon>Sphingomonas</taxon>
    </lineage>
</organism>
<dbReference type="KEGG" id="spha:D3Y57_18210"/>
<keyword evidence="3" id="KW-1185">Reference proteome</keyword>
<evidence type="ECO:0000313" key="3">
    <source>
        <dbReference type="Proteomes" id="UP000276254"/>
    </source>
</evidence>
<dbReference type="EMBL" id="CP032829">
    <property type="protein sequence ID" value="AYJ87499.1"/>
    <property type="molecule type" value="Genomic_DNA"/>
</dbReference>
<reference evidence="2 3" key="1">
    <citation type="submission" date="2018-09" db="EMBL/GenBank/DDBJ databases">
        <title>Sphingomonas peninsula sp. nov., isolated from fildes peninsula, Antarctic soil.</title>
        <authorList>
            <person name="Yingchao G."/>
        </authorList>
    </citation>
    <scope>NUCLEOTIDE SEQUENCE [LARGE SCALE GENOMIC DNA]</scope>
    <source>
        <strain evidence="2 3">YZ-8</strain>
    </source>
</reference>
<name>A0A494TDB4_SPHPE</name>
<dbReference type="OrthoDB" id="7416805at2"/>
<evidence type="ECO:0000256" key="1">
    <source>
        <dbReference type="SAM" id="SignalP"/>
    </source>
</evidence>
<keyword evidence="1" id="KW-0732">Signal</keyword>
<sequence length="539" mass="57040">MILRFLLMAGAAGAIVFAPPARAEHSTEVHPYLEVDQTVFGDLNNGGGTSAYTTAAAGIDASISTPRTEGQISYRYEHRFGWDKNTGDGDTHSGLARGQYVVVPNLLRIEAGALATRTRNDLPGIGANPVIGNADNVSQLYSVYAGPTLATRVGDLDVGAAYRFGYTKLDNHLGNLPAGQTDLGGFDSSTNHVLAANVGMRVGVLPIAWNVSGGYEREDQSELDQRFESGFVRADVTVPVSPTLAAVGGAGYEKIRSSARNALVDDAGNPVLNGNGSFVTDPASPRLLDYDQSGFIWDVGILWRPSQRTSLEARVGRRYGSMTYIGSFSYQPSDDMAFQVGVYDGVQTFGRQIDASLSSLPTQFTLQRNPFGGSIGGCVFGTSGGSAGGSGAGGCLNDALQSIIGGTYRSRGVNAVWRYSRGPWLAGLGLGYAERTFLDSRGVLAAVNGSKDRGYYVQANLGRRLTSHSGIDGTVYIDWYEPGFPGAQDVLGTGATGSYYHNFSNHLTGTATLGLYSTRVQDVDSSLIGAAQVGARYRF</sequence>
<feature type="signal peptide" evidence="1">
    <location>
        <begin position="1"/>
        <end position="23"/>
    </location>
</feature>
<gene>
    <name evidence="2" type="ORF">D3Y57_18210</name>
</gene>
<dbReference type="SUPFAM" id="SSF56935">
    <property type="entry name" value="Porins"/>
    <property type="match status" value="1"/>
</dbReference>
<dbReference type="AlphaFoldDB" id="A0A494TDB4"/>
<dbReference type="RefSeq" id="WP_121154886.1">
    <property type="nucleotide sequence ID" value="NZ_CP032829.1"/>
</dbReference>
<evidence type="ECO:0000313" key="2">
    <source>
        <dbReference type="EMBL" id="AYJ87499.1"/>
    </source>
</evidence>
<accession>A0A494TDB4</accession>
<dbReference type="Proteomes" id="UP000276254">
    <property type="component" value="Chromosome"/>
</dbReference>
<protein>
    <recommendedName>
        <fullName evidence="4">Glycine-rich cell wall structural protein</fullName>
    </recommendedName>
</protein>
<evidence type="ECO:0008006" key="4">
    <source>
        <dbReference type="Google" id="ProtNLM"/>
    </source>
</evidence>